<keyword evidence="4" id="KW-1185">Reference proteome</keyword>
<name>A0A6A6DZ80_9PEZI</name>
<organism evidence="3 4">
    <name type="scientific">Zopfia rhizophila CBS 207.26</name>
    <dbReference type="NCBI Taxonomy" id="1314779"/>
    <lineage>
        <taxon>Eukaryota</taxon>
        <taxon>Fungi</taxon>
        <taxon>Dikarya</taxon>
        <taxon>Ascomycota</taxon>
        <taxon>Pezizomycotina</taxon>
        <taxon>Dothideomycetes</taxon>
        <taxon>Dothideomycetes incertae sedis</taxon>
        <taxon>Zopfiaceae</taxon>
        <taxon>Zopfia</taxon>
    </lineage>
</organism>
<evidence type="ECO:0000256" key="2">
    <source>
        <dbReference type="SAM" id="SignalP"/>
    </source>
</evidence>
<feature type="compositionally biased region" description="Polar residues" evidence="1">
    <location>
        <begin position="103"/>
        <end position="114"/>
    </location>
</feature>
<feature type="chain" id="PRO_5025660477" evidence="2">
    <location>
        <begin position="21"/>
        <end position="147"/>
    </location>
</feature>
<reference evidence="3" key="1">
    <citation type="journal article" date="2020" name="Stud. Mycol.">
        <title>101 Dothideomycetes genomes: a test case for predicting lifestyles and emergence of pathogens.</title>
        <authorList>
            <person name="Haridas S."/>
            <person name="Albert R."/>
            <person name="Binder M."/>
            <person name="Bloem J."/>
            <person name="Labutti K."/>
            <person name="Salamov A."/>
            <person name="Andreopoulos B."/>
            <person name="Baker S."/>
            <person name="Barry K."/>
            <person name="Bills G."/>
            <person name="Bluhm B."/>
            <person name="Cannon C."/>
            <person name="Castanera R."/>
            <person name="Culley D."/>
            <person name="Daum C."/>
            <person name="Ezra D."/>
            <person name="Gonzalez J."/>
            <person name="Henrissat B."/>
            <person name="Kuo A."/>
            <person name="Liang C."/>
            <person name="Lipzen A."/>
            <person name="Lutzoni F."/>
            <person name="Magnuson J."/>
            <person name="Mondo S."/>
            <person name="Nolan M."/>
            <person name="Ohm R."/>
            <person name="Pangilinan J."/>
            <person name="Park H.-J."/>
            <person name="Ramirez L."/>
            <person name="Alfaro M."/>
            <person name="Sun H."/>
            <person name="Tritt A."/>
            <person name="Yoshinaga Y."/>
            <person name="Zwiers L.-H."/>
            <person name="Turgeon B."/>
            <person name="Goodwin S."/>
            <person name="Spatafora J."/>
            <person name="Crous P."/>
            <person name="Grigoriev I."/>
        </authorList>
    </citation>
    <scope>NUCLEOTIDE SEQUENCE</scope>
    <source>
        <strain evidence="3">CBS 207.26</strain>
    </source>
</reference>
<keyword evidence="2" id="KW-0732">Signal</keyword>
<dbReference type="Proteomes" id="UP000800200">
    <property type="component" value="Unassembled WGS sequence"/>
</dbReference>
<sequence>MYYGINLLVSTLLFVLSALGNPLDDAVPARTAEPNPVPLIRNVYARQEVPTSYTTSRAGNTDFAPPVTNTPSSTTPASVITSLESNNEIFASSGTGSAPPLVTTDSESANTKAVGPSTVSSALAAPTGAMRMDVVLGGVVVGLAGMV</sequence>
<feature type="compositionally biased region" description="Low complexity" evidence="1">
    <location>
        <begin position="64"/>
        <end position="78"/>
    </location>
</feature>
<feature type="region of interest" description="Disordered" evidence="1">
    <location>
        <begin position="93"/>
        <end position="114"/>
    </location>
</feature>
<accession>A0A6A6DZ80</accession>
<dbReference type="OrthoDB" id="3797734at2759"/>
<gene>
    <name evidence="3" type="ORF">K469DRAFT_688470</name>
</gene>
<evidence type="ECO:0000313" key="3">
    <source>
        <dbReference type="EMBL" id="KAF2184874.1"/>
    </source>
</evidence>
<feature type="region of interest" description="Disordered" evidence="1">
    <location>
        <begin position="51"/>
        <end position="78"/>
    </location>
</feature>
<dbReference type="EMBL" id="ML994636">
    <property type="protein sequence ID" value="KAF2184874.1"/>
    <property type="molecule type" value="Genomic_DNA"/>
</dbReference>
<evidence type="ECO:0000313" key="4">
    <source>
        <dbReference type="Proteomes" id="UP000800200"/>
    </source>
</evidence>
<protein>
    <submittedName>
        <fullName evidence="3">Uncharacterized protein</fullName>
    </submittedName>
</protein>
<evidence type="ECO:0000256" key="1">
    <source>
        <dbReference type="SAM" id="MobiDB-lite"/>
    </source>
</evidence>
<proteinExistence type="predicted"/>
<dbReference type="AlphaFoldDB" id="A0A6A6DZ80"/>
<feature type="signal peptide" evidence="2">
    <location>
        <begin position="1"/>
        <end position="20"/>
    </location>
</feature>